<dbReference type="NCBIfam" id="NF009891">
    <property type="entry name" value="PRK13351.1-1"/>
    <property type="match status" value="1"/>
</dbReference>
<dbReference type="FunFam" id="3.30.70.240:FF:000001">
    <property type="entry name" value="Elongation factor G"/>
    <property type="match status" value="1"/>
</dbReference>
<keyword evidence="5" id="KW-0342">GTP-binding</keyword>
<evidence type="ECO:0000256" key="2">
    <source>
        <dbReference type="ARBA" id="ARBA00022741"/>
    </source>
</evidence>
<keyword evidence="2" id="KW-0547">Nucleotide-binding</keyword>
<dbReference type="InterPro" id="IPR041095">
    <property type="entry name" value="EFG_II"/>
</dbReference>
<comment type="function">
    <text evidence="6">Catalyzes the GTP-dependent ribosomal translocation step during translation elongation. During this step, the ribosome changes from the pre-translocational (PRE) to the post-translocational (POST) state as the newly formed A-site-bound peptidyl-tRNA and P-site-bound deacylated tRNA move to the P and E sites, respectively. Catalyzes the coordinated movement of the two tRNA molecules, the mRNA and conformational changes in the ribosome.</text>
</comment>
<dbReference type="AlphaFoldDB" id="A0A2W5KTZ0"/>
<evidence type="ECO:0000256" key="1">
    <source>
        <dbReference type="ARBA" id="ARBA00017872"/>
    </source>
</evidence>
<dbReference type="InterPro" id="IPR053905">
    <property type="entry name" value="EF-G-like_DII"/>
</dbReference>
<dbReference type="SUPFAM" id="SSF50447">
    <property type="entry name" value="Translation proteins"/>
    <property type="match status" value="1"/>
</dbReference>
<dbReference type="GO" id="GO:0032790">
    <property type="term" value="P:ribosome disassembly"/>
    <property type="evidence" value="ECO:0007669"/>
    <property type="project" value="TreeGrafter"/>
</dbReference>
<proteinExistence type="predicted"/>
<dbReference type="InterPro" id="IPR035649">
    <property type="entry name" value="EFG_V"/>
</dbReference>
<dbReference type="InterPro" id="IPR009000">
    <property type="entry name" value="Transl_B-barrel_sf"/>
</dbReference>
<dbReference type="Proteomes" id="UP000249046">
    <property type="component" value="Unassembled WGS sequence"/>
</dbReference>
<reference evidence="8 9" key="1">
    <citation type="submission" date="2017-08" db="EMBL/GenBank/DDBJ databases">
        <title>Infants hospitalized years apart are colonized by the same room-sourced microbial strains.</title>
        <authorList>
            <person name="Brooks B."/>
            <person name="Olm M.R."/>
            <person name="Firek B.A."/>
            <person name="Baker R."/>
            <person name="Thomas B.C."/>
            <person name="Morowitz M.J."/>
            <person name="Banfield J.F."/>
        </authorList>
    </citation>
    <scope>NUCLEOTIDE SEQUENCE [LARGE SCALE GENOMIC DNA]</scope>
    <source>
        <strain evidence="8">S2_005_003_R2_42</strain>
    </source>
</reference>
<name>A0A2W5KTZ0_9GAMM</name>
<evidence type="ECO:0000256" key="4">
    <source>
        <dbReference type="ARBA" id="ARBA00022917"/>
    </source>
</evidence>
<dbReference type="SUPFAM" id="SSF54211">
    <property type="entry name" value="Ribosomal protein S5 domain 2-like"/>
    <property type="match status" value="1"/>
</dbReference>
<dbReference type="CDD" id="cd01434">
    <property type="entry name" value="EFG_mtEFG1_IV"/>
    <property type="match status" value="1"/>
</dbReference>
<dbReference type="GO" id="GO:0097216">
    <property type="term" value="F:guanosine tetraphosphate binding"/>
    <property type="evidence" value="ECO:0007669"/>
    <property type="project" value="UniProtKB-ARBA"/>
</dbReference>
<evidence type="ECO:0000313" key="9">
    <source>
        <dbReference type="Proteomes" id="UP000249046"/>
    </source>
</evidence>
<dbReference type="CDD" id="cd03713">
    <property type="entry name" value="EFG_mtEFG_C"/>
    <property type="match status" value="1"/>
</dbReference>
<dbReference type="Pfam" id="PF03764">
    <property type="entry name" value="EFG_IV"/>
    <property type="match status" value="1"/>
</dbReference>
<dbReference type="Gene3D" id="3.30.70.870">
    <property type="entry name" value="Elongation Factor G (Translational Gtpase), domain 3"/>
    <property type="match status" value="1"/>
</dbReference>
<dbReference type="Pfam" id="PF00679">
    <property type="entry name" value="EFG_C"/>
    <property type="match status" value="1"/>
</dbReference>
<dbReference type="PANTHER" id="PTHR43261">
    <property type="entry name" value="TRANSLATION ELONGATION FACTOR G-RELATED"/>
    <property type="match status" value="1"/>
</dbReference>
<sequence>MAYSTADIRNIALAGHAGAGKTTLFEALLLAGGTIGAAGAVERGTTVSDFDPMEKERRHSMQAAIASIDRPGGCHVNLIDTPGLHDFRGPALSALDAVETVAIVVNAGAGIEHSTRRLMEHARARGDARLLVINKIDQDGVDLAGLVESLRETFGSECLPINLPADGGRTVVDCFFRPSGDADFSSVAEAHQRIIDQVVEINETLMGRYLDVGETGLAGEDLHAAFEQCLREGHLVPICFCSARSGAGVAELLDLIERLLPNPAEGNAPPFVKGQGAAAVPLRAEPDPERHVIADVFKIVNDPFVGKLGIFRVYQGTVRRDTQLFVDDGRKPFKVGHLFRIHGKDHVEIDRAIPGDIAAVAKIEDIHFDAVLHDSHEEDHIHLAPLAFPQPMFGLAVEPAHKGQEAKLANALAKLSEEDPCLRIEHDAELNETVVRGLSDLHVRLTLERMHQRYGVEVATRPPRIAYRETIAAPAEGHHRHKKQTGGAGQFGEVYLRVEPLARGGGFEFVDEVKGGAIPGQFMPAVEKGVRQGLAAGAVAGFAMQDIRVRVYDGRSHPVDSKEVAFVAAGRKAFIDAVAKAQPVVLEPIVNLDIAVPDGHMGDVTGGLAGKRARIHGTDARLGGECTIKAQVPLAEVVGYQTELKAMTAGRGRYAMEFSHYEAVPPQVQRQLAGAWRPRADED</sequence>
<dbReference type="InterPro" id="IPR035647">
    <property type="entry name" value="EFG_III/V"/>
</dbReference>
<dbReference type="SMART" id="SM00889">
    <property type="entry name" value="EFG_IV"/>
    <property type="match status" value="1"/>
</dbReference>
<dbReference type="SUPFAM" id="SSF52540">
    <property type="entry name" value="P-loop containing nucleoside triphosphate hydrolases"/>
    <property type="match status" value="1"/>
</dbReference>
<dbReference type="NCBIfam" id="TIGR00231">
    <property type="entry name" value="small_GTP"/>
    <property type="match status" value="1"/>
</dbReference>
<dbReference type="GO" id="GO:0003746">
    <property type="term" value="F:translation elongation factor activity"/>
    <property type="evidence" value="ECO:0007669"/>
    <property type="project" value="UniProtKB-KW"/>
</dbReference>
<organism evidence="8 9">
    <name type="scientific">Rhodanobacter denitrificans</name>
    <dbReference type="NCBI Taxonomy" id="666685"/>
    <lineage>
        <taxon>Bacteria</taxon>
        <taxon>Pseudomonadati</taxon>
        <taxon>Pseudomonadota</taxon>
        <taxon>Gammaproteobacteria</taxon>
        <taxon>Lysobacterales</taxon>
        <taxon>Rhodanobacteraceae</taxon>
        <taxon>Rhodanobacter</taxon>
    </lineage>
</organism>
<dbReference type="InterPro" id="IPR005225">
    <property type="entry name" value="Small_GTP-bd"/>
</dbReference>
<dbReference type="InterPro" id="IPR020568">
    <property type="entry name" value="Ribosomal_Su5_D2-typ_SF"/>
</dbReference>
<dbReference type="InterPro" id="IPR000640">
    <property type="entry name" value="EFG_V-like"/>
</dbReference>
<dbReference type="PROSITE" id="PS51722">
    <property type="entry name" value="G_TR_2"/>
    <property type="match status" value="1"/>
</dbReference>
<dbReference type="CDD" id="cd04088">
    <property type="entry name" value="EFG_mtEFG_II"/>
    <property type="match status" value="1"/>
</dbReference>
<dbReference type="Gene3D" id="3.30.230.10">
    <property type="match status" value="1"/>
</dbReference>
<protein>
    <recommendedName>
        <fullName evidence="1">Elongation factor G</fullName>
    </recommendedName>
</protein>
<dbReference type="GO" id="GO:0003924">
    <property type="term" value="F:GTPase activity"/>
    <property type="evidence" value="ECO:0007669"/>
    <property type="project" value="InterPro"/>
</dbReference>
<feature type="domain" description="Tr-type G" evidence="7">
    <location>
        <begin position="6"/>
        <end position="264"/>
    </location>
</feature>
<keyword evidence="3 8" id="KW-0251">Elongation factor</keyword>
<dbReference type="InterPro" id="IPR047872">
    <property type="entry name" value="EFG_IV"/>
</dbReference>
<dbReference type="PANTHER" id="PTHR43261:SF6">
    <property type="entry name" value="ELONGATION FACTOR G-LIKE PROTEIN"/>
    <property type="match status" value="1"/>
</dbReference>
<dbReference type="Gene3D" id="3.30.70.240">
    <property type="match status" value="1"/>
</dbReference>
<dbReference type="SMART" id="SM00838">
    <property type="entry name" value="EFG_C"/>
    <property type="match status" value="1"/>
</dbReference>
<dbReference type="NCBIfam" id="NF009381">
    <property type="entry name" value="PRK12740.1-5"/>
    <property type="match status" value="1"/>
</dbReference>
<dbReference type="Pfam" id="PF00009">
    <property type="entry name" value="GTP_EFTU"/>
    <property type="match status" value="1"/>
</dbReference>
<dbReference type="InterPro" id="IPR014721">
    <property type="entry name" value="Ribsml_uS5_D2-typ_fold_subgr"/>
</dbReference>
<dbReference type="Gene3D" id="2.40.30.10">
    <property type="entry name" value="Translation factors"/>
    <property type="match status" value="1"/>
</dbReference>
<dbReference type="SUPFAM" id="SSF54980">
    <property type="entry name" value="EF-G C-terminal domain-like"/>
    <property type="match status" value="2"/>
</dbReference>
<evidence type="ECO:0000259" key="7">
    <source>
        <dbReference type="PROSITE" id="PS51722"/>
    </source>
</evidence>
<comment type="caution">
    <text evidence="8">The sequence shown here is derived from an EMBL/GenBank/DDBJ whole genome shotgun (WGS) entry which is preliminary data.</text>
</comment>
<dbReference type="GO" id="GO:0005525">
    <property type="term" value="F:GTP binding"/>
    <property type="evidence" value="ECO:0007669"/>
    <property type="project" value="UniProtKB-KW"/>
</dbReference>
<dbReference type="Gene3D" id="3.40.50.300">
    <property type="entry name" value="P-loop containing nucleotide triphosphate hydrolases"/>
    <property type="match status" value="1"/>
</dbReference>
<evidence type="ECO:0000256" key="5">
    <source>
        <dbReference type="ARBA" id="ARBA00023134"/>
    </source>
</evidence>
<evidence type="ECO:0000313" key="8">
    <source>
        <dbReference type="EMBL" id="PZQ18295.1"/>
    </source>
</evidence>
<dbReference type="InterPro" id="IPR005517">
    <property type="entry name" value="Transl_elong_EFG/EF2_IV"/>
</dbReference>
<dbReference type="Pfam" id="PF14492">
    <property type="entry name" value="EFG_III"/>
    <property type="match status" value="1"/>
</dbReference>
<accession>A0A2W5KTZ0</accession>
<evidence type="ECO:0000256" key="3">
    <source>
        <dbReference type="ARBA" id="ARBA00022768"/>
    </source>
</evidence>
<dbReference type="InterPro" id="IPR027417">
    <property type="entry name" value="P-loop_NTPase"/>
</dbReference>
<dbReference type="EMBL" id="QFPO01000003">
    <property type="protein sequence ID" value="PZQ18295.1"/>
    <property type="molecule type" value="Genomic_DNA"/>
</dbReference>
<dbReference type="Pfam" id="PF22042">
    <property type="entry name" value="EF-G_D2"/>
    <property type="match status" value="1"/>
</dbReference>
<keyword evidence="4" id="KW-0648">Protein biosynthesis</keyword>
<dbReference type="InterPro" id="IPR000795">
    <property type="entry name" value="T_Tr_GTP-bd_dom"/>
</dbReference>
<evidence type="ECO:0000256" key="6">
    <source>
        <dbReference type="ARBA" id="ARBA00024731"/>
    </source>
</evidence>
<gene>
    <name evidence="8" type="primary">fusA</name>
    <name evidence="8" type="ORF">DI564_02995</name>
</gene>